<protein>
    <submittedName>
        <fullName evidence="1">Uncharacterized protein</fullName>
    </submittedName>
</protein>
<keyword evidence="2" id="KW-1185">Reference proteome</keyword>
<reference evidence="2" key="1">
    <citation type="journal article" date="2013" name="Genome Announc.">
        <title>Complete Chromosome Sequence of Carnobacterium maltaromaticum LMA 28.</title>
        <authorList>
            <person name="Cailliez-Grimal C."/>
            <person name="Chaillou S."/>
            <person name="Anba-Mondoloni J."/>
            <person name="Loux V."/>
            <person name="Afzal M.I."/>
            <person name="Rahman A."/>
            <person name="Kergourlay G."/>
            <person name="Champomier-Verges M.C."/>
            <person name="Zagorec M."/>
            <person name="Dalgaard P."/>
            <person name="Leisner J.J."/>
            <person name="Prevost H."/>
            <person name="Revol-Junelles A.M."/>
            <person name="Borges F."/>
        </authorList>
    </citation>
    <scope>NUCLEOTIDE SEQUENCE</scope>
    <source>
        <strain evidence="2">LMA28</strain>
    </source>
</reference>
<gene>
    <name evidence="1" type="ORF">BN424_2376</name>
</gene>
<proteinExistence type="predicted"/>
<name>K8ETA2_CARML</name>
<dbReference type="Proteomes" id="UP000000212">
    <property type="component" value="Chromosome"/>
</dbReference>
<dbReference type="HOGENOM" id="CLU_3286775_0_0_9"/>
<evidence type="ECO:0000313" key="1">
    <source>
        <dbReference type="EMBL" id="CCO11816.2"/>
    </source>
</evidence>
<dbReference type="AlphaFoldDB" id="K8ETA2"/>
<dbReference type="EMBL" id="HE999757">
    <property type="protein sequence ID" value="CCO11816.2"/>
    <property type="molecule type" value="Genomic_DNA"/>
</dbReference>
<dbReference type="KEGG" id="cml:BN424_2376"/>
<evidence type="ECO:0000313" key="2">
    <source>
        <dbReference type="Proteomes" id="UP000000212"/>
    </source>
</evidence>
<organism evidence="1 2">
    <name type="scientific">Carnobacterium maltaromaticum LMA28</name>
    <dbReference type="NCBI Taxonomy" id="1234679"/>
    <lineage>
        <taxon>Bacteria</taxon>
        <taxon>Bacillati</taxon>
        <taxon>Bacillota</taxon>
        <taxon>Bacilli</taxon>
        <taxon>Lactobacillales</taxon>
        <taxon>Carnobacteriaceae</taxon>
        <taxon>Carnobacterium</taxon>
    </lineage>
</organism>
<dbReference type="STRING" id="1234679.BN424_2376"/>
<accession>K8ETA2</accession>
<sequence>MHFYNKTGSLYRSEPVLFFSKLAILHQLFFVKKTTWKIVS</sequence>